<organism evidence="1 2">
    <name type="scientific">Methanocorpusculum labreanum (strain ATCC 43576 / DSM 4855 / Z)</name>
    <dbReference type="NCBI Taxonomy" id="410358"/>
    <lineage>
        <taxon>Archaea</taxon>
        <taxon>Methanobacteriati</taxon>
        <taxon>Methanobacteriota</taxon>
        <taxon>Stenosarchaea group</taxon>
        <taxon>Methanomicrobia</taxon>
        <taxon>Methanomicrobiales</taxon>
        <taxon>Methanocorpusculaceae</taxon>
        <taxon>Methanocorpusculum</taxon>
    </lineage>
</organism>
<dbReference type="STRING" id="410358.Mlab_1427"/>
<evidence type="ECO:0000313" key="2">
    <source>
        <dbReference type="Proteomes" id="UP000000365"/>
    </source>
</evidence>
<dbReference type="Proteomes" id="UP000000365">
    <property type="component" value="Chromosome"/>
</dbReference>
<dbReference type="HOGENOM" id="CLU_718894_0_0_2"/>
<gene>
    <name evidence="1" type="ordered locus">Mlab_1427</name>
</gene>
<dbReference type="eggNOG" id="arCOG01381">
    <property type="taxonomic scope" value="Archaea"/>
</dbReference>
<dbReference type="SUPFAM" id="SSF53448">
    <property type="entry name" value="Nucleotide-diphospho-sugar transferases"/>
    <property type="match status" value="1"/>
</dbReference>
<dbReference type="InterPro" id="IPR031042">
    <property type="entry name" value="Glyco_TIGR04440"/>
</dbReference>
<evidence type="ECO:0008006" key="3">
    <source>
        <dbReference type="Google" id="ProtNLM"/>
    </source>
</evidence>
<dbReference type="AlphaFoldDB" id="A2STD7"/>
<keyword evidence="2" id="KW-1185">Reference proteome</keyword>
<sequence>MMREPDFVDECYADKDLSLLKKLTLVIPTYNRNYYLSRCLWYHAHFPFGEIIVADSSPEEKKVVNRETVAKVREMFGANVRYLAYEPETEKYGGDIYRKWGDAVQHVETEYSQICTDKEFQIVTTLCKCIHYLESHLDYTVAGGGRYHLEFRQKRSYTLTSFAGTIVDKDGWKRLQQFISSSGFTLLSIHRSKKHKEIYLNMICNNQDDLRFGEVYLDLLDVIFGKIYNILDLAITYRDQLTFNQTNSFSQKNQESSSFRYQVIWAYPNSEFDSKWTDFKNGIRESLFQEFPDDLCDIEHNLEPLLQHWLNIRLTRPNPIRKPLRIIYQICPDSLKLFFQKVFIQRLNPKKYFPIDENNPEVKLICQIIETFQWV</sequence>
<name>A2STD7_METLZ</name>
<protein>
    <recommendedName>
        <fullName evidence="3">Glycosyl transferase, family 2</fullName>
    </recommendedName>
</protein>
<dbReference type="InterPro" id="IPR029044">
    <property type="entry name" value="Nucleotide-diphossugar_trans"/>
</dbReference>
<dbReference type="KEGG" id="mla:Mlab_1427"/>
<reference evidence="1 2" key="1">
    <citation type="journal article" date="2009" name="Stand. Genomic Sci.">
        <title>Complete genome sequence of Methanocorpusculum labreanum type strain Z.</title>
        <authorList>
            <person name="Anderson I.J."/>
            <person name="Sieprawska-Lupa M."/>
            <person name="Goltsman E."/>
            <person name="Lapidus A."/>
            <person name="Copeland A."/>
            <person name="Glavina Del Rio T."/>
            <person name="Tice H."/>
            <person name="Dalin E."/>
            <person name="Barry K."/>
            <person name="Pitluck S."/>
            <person name="Hauser L."/>
            <person name="Land M."/>
            <person name="Lucas S."/>
            <person name="Richardson P."/>
            <person name="Whitman W.B."/>
            <person name="Kyrpides N.C."/>
        </authorList>
    </citation>
    <scope>NUCLEOTIDE SEQUENCE [LARGE SCALE GENOMIC DNA]</scope>
    <source>
        <strain evidence="2">ATCC 43576 / DSM 4855 / Z</strain>
    </source>
</reference>
<evidence type="ECO:0000313" key="1">
    <source>
        <dbReference type="EMBL" id="ABN07593.1"/>
    </source>
</evidence>
<accession>A2STD7</accession>
<proteinExistence type="predicted"/>
<dbReference type="NCBIfam" id="TIGR04440">
    <property type="entry name" value="glyco_TIGR04440"/>
    <property type="match status" value="1"/>
</dbReference>
<dbReference type="EMBL" id="CP000559">
    <property type="protein sequence ID" value="ABN07593.1"/>
    <property type="molecule type" value="Genomic_DNA"/>
</dbReference>